<sequence>MTNQLQNRTEHKELSDPAYPAPQEGKEDAPGQEGFNAYYMENYQMLGQYSGCLTDPPGTESGLQQLKDPEYTPPPGQKYNGRKDYDSAEDDEWEYTDPDENERYRKYGNGEDNEHFYVWGNLRSGDYGDCDYDSDDDNDDDDVYYDSARCRAFWWNEQFLEDAGSTKFTDSYEGEGNRKRFECECGAV</sequence>
<evidence type="ECO:0000313" key="3">
    <source>
        <dbReference type="Proteomes" id="UP001140510"/>
    </source>
</evidence>
<reference evidence="2" key="1">
    <citation type="submission" date="2022-10" db="EMBL/GenBank/DDBJ databases">
        <title>Tapping the CABI collections for fungal endophytes: first genome assemblies for Collariella, Neodidymelliopsis, Ascochyta clinopodiicola, Didymella pomorum, Didymosphaeria variabile, Neocosmospora piperis and Neocucurbitaria cava.</title>
        <authorList>
            <person name="Hill R."/>
        </authorList>
    </citation>
    <scope>NUCLEOTIDE SEQUENCE</scope>
    <source>
        <strain evidence="2">IMI 355091</strain>
    </source>
</reference>
<name>A0A9W8Z8U0_9PLEO</name>
<comment type="caution">
    <text evidence="2">The sequence shown here is derived from an EMBL/GenBank/DDBJ whole genome shotgun (WGS) entry which is preliminary data.</text>
</comment>
<accession>A0A9W8Z8U0</accession>
<dbReference type="EMBL" id="JAPEVA010000063">
    <property type="protein sequence ID" value="KAJ4402317.1"/>
    <property type="molecule type" value="Genomic_DNA"/>
</dbReference>
<keyword evidence="3" id="KW-1185">Reference proteome</keyword>
<evidence type="ECO:0000256" key="1">
    <source>
        <dbReference type="SAM" id="MobiDB-lite"/>
    </source>
</evidence>
<evidence type="ECO:0000313" key="2">
    <source>
        <dbReference type="EMBL" id="KAJ4402317.1"/>
    </source>
</evidence>
<dbReference type="AlphaFoldDB" id="A0A9W8Z8U0"/>
<protein>
    <submittedName>
        <fullName evidence="2">Uncharacterized protein</fullName>
    </submittedName>
</protein>
<feature type="region of interest" description="Disordered" evidence="1">
    <location>
        <begin position="1"/>
        <end position="35"/>
    </location>
</feature>
<organism evidence="2 3">
    <name type="scientific">Didymella pomorum</name>
    <dbReference type="NCBI Taxonomy" id="749634"/>
    <lineage>
        <taxon>Eukaryota</taxon>
        <taxon>Fungi</taxon>
        <taxon>Dikarya</taxon>
        <taxon>Ascomycota</taxon>
        <taxon>Pezizomycotina</taxon>
        <taxon>Dothideomycetes</taxon>
        <taxon>Pleosporomycetidae</taxon>
        <taxon>Pleosporales</taxon>
        <taxon>Pleosporineae</taxon>
        <taxon>Didymellaceae</taxon>
        <taxon>Didymella</taxon>
    </lineage>
</organism>
<feature type="compositionally biased region" description="Acidic residues" evidence="1">
    <location>
        <begin position="87"/>
        <end position="100"/>
    </location>
</feature>
<proteinExistence type="predicted"/>
<gene>
    <name evidence="2" type="ORF">N0V91_007351</name>
</gene>
<feature type="region of interest" description="Disordered" evidence="1">
    <location>
        <begin position="48"/>
        <end position="108"/>
    </location>
</feature>
<dbReference type="Proteomes" id="UP001140510">
    <property type="component" value="Unassembled WGS sequence"/>
</dbReference>